<evidence type="ECO:0000313" key="4">
    <source>
        <dbReference type="Proteomes" id="UP001148018"/>
    </source>
</evidence>
<feature type="compositionally biased region" description="Basic and acidic residues" evidence="1">
    <location>
        <begin position="1"/>
        <end position="22"/>
    </location>
</feature>
<dbReference type="AlphaFoldDB" id="A0A9Q0DCX5"/>
<keyword evidence="4" id="KW-1185">Reference proteome</keyword>
<evidence type="ECO:0000313" key="3">
    <source>
        <dbReference type="EMBL" id="KAJ3585361.1"/>
    </source>
</evidence>
<feature type="region of interest" description="Disordered" evidence="1">
    <location>
        <begin position="355"/>
        <end position="477"/>
    </location>
</feature>
<dbReference type="InterPro" id="IPR050164">
    <property type="entry name" value="Peptidase_C19"/>
</dbReference>
<protein>
    <recommendedName>
        <fullName evidence="2">USP domain-containing protein</fullName>
    </recommendedName>
</protein>
<feature type="region of interest" description="Disordered" evidence="1">
    <location>
        <begin position="238"/>
        <end position="308"/>
    </location>
</feature>
<dbReference type="SUPFAM" id="SSF54001">
    <property type="entry name" value="Cysteine proteinases"/>
    <property type="match status" value="2"/>
</dbReference>
<dbReference type="GO" id="GO:0016579">
    <property type="term" value="P:protein deubiquitination"/>
    <property type="evidence" value="ECO:0007669"/>
    <property type="project" value="InterPro"/>
</dbReference>
<dbReference type="PROSITE" id="PS50235">
    <property type="entry name" value="USP_3"/>
    <property type="match status" value="2"/>
</dbReference>
<dbReference type="EMBL" id="JANIIK010000118">
    <property type="protein sequence ID" value="KAJ3585361.1"/>
    <property type="molecule type" value="Genomic_DNA"/>
</dbReference>
<dbReference type="Pfam" id="PF00443">
    <property type="entry name" value="UCH"/>
    <property type="match status" value="2"/>
</dbReference>
<organism evidence="3 4">
    <name type="scientific">Muraenolepis orangiensis</name>
    <name type="common">Patagonian moray cod</name>
    <dbReference type="NCBI Taxonomy" id="630683"/>
    <lineage>
        <taxon>Eukaryota</taxon>
        <taxon>Metazoa</taxon>
        <taxon>Chordata</taxon>
        <taxon>Craniata</taxon>
        <taxon>Vertebrata</taxon>
        <taxon>Euteleostomi</taxon>
        <taxon>Actinopterygii</taxon>
        <taxon>Neopterygii</taxon>
        <taxon>Teleostei</taxon>
        <taxon>Neoteleostei</taxon>
        <taxon>Acanthomorphata</taxon>
        <taxon>Zeiogadaria</taxon>
        <taxon>Gadariae</taxon>
        <taxon>Gadiformes</taxon>
        <taxon>Muraenolepidoidei</taxon>
        <taxon>Muraenolepididae</taxon>
        <taxon>Muraenolepis</taxon>
    </lineage>
</organism>
<dbReference type="GO" id="GO:0005829">
    <property type="term" value="C:cytosol"/>
    <property type="evidence" value="ECO:0007669"/>
    <property type="project" value="TreeGrafter"/>
</dbReference>
<feature type="domain" description="USP" evidence="2">
    <location>
        <begin position="469"/>
        <end position="703"/>
    </location>
</feature>
<feature type="compositionally biased region" description="Low complexity" evidence="1">
    <location>
        <begin position="432"/>
        <end position="445"/>
    </location>
</feature>
<dbReference type="Proteomes" id="UP001148018">
    <property type="component" value="Unassembled WGS sequence"/>
</dbReference>
<dbReference type="PANTHER" id="PTHR24006">
    <property type="entry name" value="UBIQUITIN CARBOXYL-TERMINAL HYDROLASE"/>
    <property type="match status" value="1"/>
</dbReference>
<dbReference type="InterPro" id="IPR028889">
    <property type="entry name" value="USP"/>
</dbReference>
<name>A0A9Q0DCX5_9TELE</name>
<feature type="compositionally biased region" description="Low complexity" evidence="1">
    <location>
        <begin position="412"/>
        <end position="424"/>
    </location>
</feature>
<dbReference type="Gene3D" id="3.90.70.10">
    <property type="entry name" value="Cysteine proteinases"/>
    <property type="match status" value="2"/>
</dbReference>
<dbReference type="PROSITE" id="PS00973">
    <property type="entry name" value="USP_2"/>
    <property type="match status" value="2"/>
</dbReference>
<dbReference type="GO" id="GO:0005634">
    <property type="term" value="C:nucleus"/>
    <property type="evidence" value="ECO:0007669"/>
    <property type="project" value="TreeGrafter"/>
</dbReference>
<dbReference type="PANTHER" id="PTHR24006:SF899">
    <property type="entry name" value="UBIQUITIN CARBOXYL-TERMINAL HYDROLASE"/>
    <property type="match status" value="1"/>
</dbReference>
<dbReference type="InterPro" id="IPR001394">
    <property type="entry name" value="Peptidase_C19_UCH"/>
</dbReference>
<feature type="compositionally biased region" description="Low complexity" evidence="1">
    <location>
        <begin position="453"/>
        <end position="477"/>
    </location>
</feature>
<evidence type="ECO:0000256" key="1">
    <source>
        <dbReference type="SAM" id="MobiDB-lite"/>
    </source>
</evidence>
<dbReference type="GO" id="GO:0004843">
    <property type="term" value="F:cysteine-type deubiquitinase activity"/>
    <property type="evidence" value="ECO:0007669"/>
    <property type="project" value="InterPro"/>
</dbReference>
<dbReference type="InterPro" id="IPR018200">
    <property type="entry name" value="USP_CS"/>
</dbReference>
<reference evidence="3" key="1">
    <citation type="submission" date="2022-07" db="EMBL/GenBank/DDBJ databases">
        <title>Chromosome-level genome of Muraenolepis orangiensis.</title>
        <authorList>
            <person name="Kim J."/>
        </authorList>
    </citation>
    <scope>NUCLEOTIDE SEQUENCE</scope>
    <source>
        <strain evidence="3">KU_S4_2022</strain>
        <tissue evidence="3">Muscle</tissue>
    </source>
</reference>
<gene>
    <name evidence="3" type="ORF">NHX12_014082</name>
</gene>
<sequence length="719" mass="79410">MSDEKKNDPLDATMSDEKKNDPLDATMKYVNKPDDIGPLLLEQRDAAESFEKILTLASPQASKFFRGRLTHRTTCSRCHQTVDTDGSFWTLNLAIENNSKGGYNVTDGLKAFFRQSRLTGDNQLYCDHCDDKADATMECKLGEHPEVLVLLLKRFVFDYHCMEYVKNDSLVDVPLNIDVPELAAQGLSYELYATVDHYGNLRGGHYTATIRPPDSSQGRWYKFDNSSVEELELQCLPPPLQEKPTDEVHHKAQPPRPRPGEVPGSGEGGKKTGDTEVSTNETKSHSEAAQRTFPQMNVPEGGGAQRKRSYSLDVFVQEEERKGDVLEKRKSAKIAVIVNKKATFTPEKSSSAYPLLYRRNQPLLTKSQQRFGEEKGGRPTRPRPGEVPGSGEGGKKTGDTEVSTNETKSHSEAGGSAHKAGSSAHKADGSAHKAGGSAHKAGGSAHKADGSAHKAGGSAHKAGGSAHKAGGSAHKAGGSVPQVIVLEDGGDQRKRGYPLDVLFQEEERILGERKSTKMAVKKEQRDAAEYFEKILTLASPQASQFFRGRLTHRTTCSRCHRTTDGLKAFFCQSRLTGDNQLYCDHCDDKADATMECKLGEHPEVLVLLLKRFVFDYHCMEYVKNDSRVDVPLNIDVPELAAQGLSYELYATVDHYGNLRGGHYTATIRPPDSAQGRWYKFDDSSVEELATFTPEKYVTFFLNVLSFRVSVWRSLCSYGG</sequence>
<feature type="domain" description="USP" evidence="2">
    <location>
        <begin position="1"/>
        <end position="252"/>
    </location>
</feature>
<dbReference type="InterPro" id="IPR038765">
    <property type="entry name" value="Papain-like_cys_pep_sf"/>
</dbReference>
<feature type="region of interest" description="Disordered" evidence="1">
    <location>
        <begin position="1"/>
        <end position="26"/>
    </location>
</feature>
<evidence type="ECO:0000259" key="2">
    <source>
        <dbReference type="PROSITE" id="PS50235"/>
    </source>
</evidence>
<accession>A0A9Q0DCX5</accession>
<proteinExistence type="predicted"/>
<comment type="caution">
    <text evidence="3">The sequence shown here is derived from an EMBL/GenBank/DDBJ whole genome shotgun (WGS) entry which is preliminary data.</text>
</comment>
<dbReference type="OrthoDB" id="292964at2759"/>